<reference evidence="2" key="1">
    <citation type="journal article" date="2019" name="Int. J. Syst. Evol. Microbiol.">
        <title>The Global Catalogue of Microorganisms (GCM) 10K type strain sequencing project: providing services to taxonomists for standard genome sequencing and annotation.</title>
        <authorList>
            <consortium name="The Broad Institute Genomics Platform"/>
            <consortium name="The Broad Institute Genome Sequencing Center for Infectious Disease"/>
            <person name="Wu L."/>
            <person name="Ma J."/>
        </authorList>
    </citation>
    <scope>NUCLEOTIDE SEQUENCE [LARGE SCALE GENOMIC DNA]</scope>
    <source>
        <strain evidence="2">CGMCC 1.12192</strain>
    </source>
</reference>
<name>A0ABV9R9R1_9MICO</name>
<proteinExistence type="predicted"/>
<accession>A0ABV9R9R1</accession>
<dbReference type="Pfam" id="PF13376">
    <property type="entry name" value="OmdA"/>
    <property type="match status" value="1"/>
</dbReference>
<protein>
    <submittedName>
        <fullName evidence="1">YdeI family protein</fullName>
    </submittedName>
</protein>
<organism evidence="1 2">
    <name type="scientific">Agromyces aurantiacus</name>
    <dbReference type="NCBI Taxonomy" id="165814"/>
    <lineage>
        <taxon>Bacteria</taxon>
        <taxon>Bacillati</taxon>
        <taxon>Actinomycetota</taxon>
        <taxon>Actinomycetes</taxon>
        <taxon>Micrococcales</taxon>
        <taxon>Microbacteriaceae</taxon>
        <taxon>Agromyces</taxon>
    </lineage>
</organism>
<comment type="caution">
    <text evidence="1">The sequence shown here is derived from an EMBL/GenBank/DDBJ whole genome shotgun (WGS) entry which is preliminary data.</text>
</comment>
<sequence>MGLDDAPLIQPATAAEWRDWLERHHDTATGVWVVTWRSPGPGREPLPYEDQVLEALAFGWIDATTRRLDDDRRAQYFAPRKPGGTWARSNKDRIERLRAEGRMAPAGEEAVRRAIADGSWSMLDAIDRMDVPDDLAAAFARHPGSRELWEAFPPSARRGALWWIHQAKRPATRERRVEETARLAAENVRVGSEPRREA</sequence>
<dbReference type="Proteomes" id="UP001595960">
    <property type="component" value="Unassembled WGS sequence"/>
</dbReference>
<dbReference type="EMBL" id="JBHSJC010000002">
    <property type="protein sequence ID" value="MFC4830008.1"/>
    <property type="molecule type" value="Genomic_DNA"/>
</dbReference>
<gene>
    <name evidence="1" type="ORF">ACFPER_14475</name>
</gene>
<dbReference type="RefSeq" id="WP_204394941.1">
    <property type="nucleotide sequence ID" value="NZ_JAFBBW010000001.1"/>
</dbReference>
<keyword evidence="2" id="KW-1185">Reference proteome</keyword>
<evidence type="ECO:0000313" key="2">
    <source>
        <dbReference type="Proteomes" id="UP001595960"/>
    </source>
</evidence>
<evidence type="ECO:0000313" key="1">
    <source>
        <dbReference type="EMBL" id="MFC4830008.1"/>
    </source>
</evidence>